<dbReference type="Proteomes" id="UP000799428">
    <property type="component" value="Unassembled WGS sequence"/>
</dbReference>
<gene>
    <name evidence="2" type="ORF">K504DRAFT_30303</name>
</gene>
<keyword evidence="3" id="KW-1185">Reference proteome</keyword>
<accession>A0A6G1KRZ9</accession>
<organism evidence="2 3">
    <name type="scientific">Pleomassaria siparia CBS 279.74</name>
    <dbReference type="NCBI Taxonomy" id="1314801"/>
    <lineage>
        <taxon>Eukaryota</taxon>
        <taxon>Fungi</taxon>
        <taxon>Dikarya</taxon>
        <taxon>Ascomycota</taxon>
        <taxon>Pezizomycotina</taxon>
        <taxon>Dothideomycetes</taxon>
        <taxon>Pleosporomycetidae</taxon>
        <taxon>Pleosporales</taxon>
        <taxon>Pleomassariaceae</taxon>
        <taxon>Pleomassaria</taxon>
    </lineage>
</organism>
<evidence type="ECO:0000313" key="3">
    <source>
        <dbReference type="Proteomes" id="UP000799428"/>
    </source>
</evidence>
<reference evidence="2" key="1">
    <citation type="journal article" date="2020" name="Stud. Mycol.">
        <title>101 Dothideomycetes genomes: a test case for predicting lifestyles and emergence of pathogens.</title>
        <authorList>
            <person name="Haridas S."/>
            <person name="Albert R."/>
            <person name="Binder M."/>
            <person name="Bloem J."/>
            <person name="Labutti K."/>
            <person name="Salamov A."/>
            <person name="Andreopoulos B."/>
            <person name="Baker S."/>
            <person name="Barry K."/>
            <person name="Bills G."/>
            <person name="Bluhm B."/>
            <person name="Cannon C."/>
            <person name="Castanera R."/>
            <person name="Culley D."/>
            <person name="Daum C."/>
            <person name="Ezra D."/>
            <person name="Gonzalez J."/>
            <person name="Henrissat B."/>
            <person name="Kuo A."/>
            <person name="Liang C."/>
            <person name="Lipzen A."/>
            <person name="Lutzoni F."/>
            <person name="Magnuson J."/>
            <person name="Mondo S."/>
            <person name="Nolan M."/>
            <person name="Ohm R."/>
            <person name="Pangilinan J."/>
            <person name="Park H.-J."/>
            <person name="Ramirez L."/>
            <person name="Alfaro M."/>
            <person name="Sun H."/>
            <person name="Tritt A."/>
            <person name="Yoshinaga Y."/>
            <person name="Zwiers L.-H."/>
            <person name="Turgeon B."/>
            <person name="Goodwin S."/>
            <person name="Spatafora J."/>
            <person name="Crous P."/>
            <person name="Grigoriev I."/>
        </authorList>
    </citation>
    <scope>NUCLEOTIDE SEQUENCE</scope>
    <source>
        <strain evidence="2">CBS 279.74</strain>
    </source>
</reference>
<proteinExistence type="predicted"/>
<evidence type="ECO:0000256" key="1">
    <source>
        <dbReference type="SAM" id="MobiDB-lite"/>
    </source>
</evidence>
<name>A0A6G1KRZ9_9PLEO</name>
<dbReference type="EMBL" id="MU005764">
    <property type="protein sequence ID" value="KAF2715608.1"/>
    <property type="molecule type" value="Genomic_DNA"/>
</dbReference>
<feature type="region of interest" description="Disordered" evidence="1">
    <location>
        <begin position="119"/>
        <end position="144"/>
    </location>
</feature>
<protein>
    <submittedName>
        <fullName evidence="2">Uncharacterized protein</fullName>
    </submittedName>
</protein>
<evidence type="ECO:0000313" key="2">
    <source>
        <dbReference type="EMBL" id="KAF2715608.1"/>
    </source>
</evidence>
<dbReference type="AlphaFoldDB" id="A0A6G1KRZ9"/>
<sequence length="202" mass="23201">MCSNARASRCSVQDEYMCICSMYTYPGTAPPPPLVTYREIHPCCVKLALADYDYSRVTCTIYLFIYLLGYFFSKFFSPFTICPTPTICSTVCEEDMRYYLSLPMVPGTLREEGLGHSWTRENTCPSSPRQAHRQNRSARTPTIDTCPMPTNMHRIHTHQNHQSTLSLFPATSPAHNVIVYSDRIDIPRRYDKSVTQLDLPHR</sequence>
<feature type="compositionally biased region" description="Polar residues" evidence="1">
    <location>
        <begin position="120"/>
        <end position="129"/>
    </location>
</feature>